<feature type="coiled-coil region" evidence="1">
    <location>
        <begin position="43"/>
        <end position="77"/>
    </location>
</feature>
<accession>A0AA38FIE7</accession>
<proteinExistence type="predicted"/>
<protein>
    <submittedName>
        <fullName evidence="2">Uncharacterized protein</fullName>
    </submittedName>
</protein>
<name>A0AA38FIE7_TAXCH</name>
<sequence length="78" mass="9145">NIVESTANENVEVGQEDESSSSVRMEIELKLAMNKEKFYKIERERLRLQYLKLSKINKELLDQLLDASSKKMELELEV</sequence>
<dbReference type="AlphaFoldDB" id="A0AA38FIE7"/>
<evidence type="ECO:0000256" key="1">
    <source>
        <dbReference type="SAM" id="Coils"/>
    </source>
</evidence>
<comment type="caution">
    <text evidence="2">The sequence shown here is derived from an EMBL/GenBank/DDBJ whole genome shotgun (WGS) entry which is preliminary data.</text>
</comment>
<feature type="non-terminal residue" evidence="2">
    <location>
        <position position="1"/>
    </location>
</feature>
<organism evidence="2 3">
    <name type="scientific">Taxus chinensis</name>
    <name type="common">Chinese yew</name>
    <name type="synonym">Taxus wallichiana var. chinensis</name>
    <dbReference type="NCBI Taxonomy" id="29808"/>
    <lineage>
        <taxon>Eukaryota</taxon>
        <taxon>Viridiplantae</taxon>
        <taxon>Streptophyta</taxon>
        <taxon>Embryophyta</taxon>
        <taxon>Tracheophyta</taxon>
        <taxon>Spermatophyta</taxon>
        <taxon>Pinopsida</taxon>
        <taxon>Pinidae</taxon>
        <taxon>Conifers II</taxon>
        <taxon>Cupressales</taxon>
        <taxon>Taxaceae</taxon>
        <taxon>Taxus</taxon>
    </lineage>
</organism>
<dbReference type="Proteomes" id="UP000824469">
    <property type="component" value="Unassembled WGS sequence"/>
</dbReference>
<reference evidence="2 3" key="1">
    <citation type="journal article" date="2021" name="Nat. Plants">
        <title>The Taxus genome provides insights into paclitaxel biosynthesis.</title>
        <authorList>
            <person name="Xiong X."/>
            <person name="Gou J."/>
            <person name="Liao Q."/>
            <person name="Li Y."/>
            <person name="Zhou Q."/>
            <person name="Bi G."/>
            <person name="Li C."/>
            <person name="Du R."/>
            <person name="Wang X."/>
            <person name="Sun T."/>
            <person name="Guo L."/>
            <person name="Liang H."/>
            <person name="Lu P."/>
            <person name="Wu Y."/>
            <person name="Zhang Z."/>
            <person name="Ro D.K."/>
            <person name="Shang Y."/>
            <person name="Huang S."/>
            <person name="Yan J."/>
        </authorList>
    </citation>
    <scope>NUCLEOTIDE SEQUENCE [LARGE SCALE GENOMIC DNA]</scope>
    <source>
        <strain evidence="2">Ta-2019</strain>
    </source>
</reference>
<keyword evidence="1" id="KW-0175">Coiled coil</keyword>
<evidence type="ECO:0000313" key="2">
    <source>
        <dbReference type="EMBL" id="KAH9304118.1"/>
    </source>
</evidence>
<dbReference type="EMBL" id="JAHRHJ020000008">
    <property type="protein sequence ID" value="KAH9304118.1"/>
    <property type="molecule type" value="Genomic_DNA"/>
</dbReference>
<gene>
    <name evidence="2" type="ORF">KI387_008522</name>
</gene>
<keyword evidence="3" id="KW-1185">Reference proteome</keyword>
<evidence type="ECO:0000313" key="3">
    <source>
        <dbReference type="Proteomes" id="UP000824469"/>
    </source>
</evidence>